<proteinExistence type="predicted"/>
<dbReference type="KEGG" id="vg:9925935"/>
<evidence type="ECO:0000313" key="1">
    <source>
        <dbReference type="EMBL" id="ADG36009.1"/>
    </source>
</evidence>
<sequence>MTILRIRKKPVEVTAILWTGTQASTKQVLEFMGQIVDTRHSVSQDKFHDYCDIVRNQGIEISTLEGPIFASVGDYIIRGTRNELYPCKPNVFADCYDVIGDLT</sequence>
<dbReference type="GeneID" id="9925935"/>
<evidence type="ECO:0000313" key="2">
    <source>
        <dbReference type="Proteomes" id="UP000008730"/>
    </source>
</evidence>
<gene>
    <name evidence="1" type="ORF">Acj61p044</name>
</gene>
<protein>
    <submittedName>
        <fullName evidence="1">Uncharacterized protein</fullName>
    </submittedName>
</protein>
<name>E5E425_9CAUD</name>
<dbReference type="OrthoDB" id="21770at10239"/>
<reference evidence="1 2" key="1">
    <citation type="journal article" date="2010" name="Virol. J.">
        <title>Genomes of the T4-related bacteriophages as windows on microbial genome evolution.</title>
        <authorList>
            <person name="Petrov V.M."/>
            <person name="Ratnayaka S."/>
            <person name="Nolan J.M."/>
            <person name="Miller E.S."/>
            <person name="Karam J.D."/>
        </authorList>
    </citation>
    <scope>NUCLEOTIDE SEQUENCE [LARGE SCALE GENOMIC DNA]</scope>
</reference>
<organism evidence="1 2">
    <name type="scientific">Acinetobacter phage Acj61</name>
    <dbReference type="NCBI Taxonomy" id="760732"/>
    <lineage>
        <taxon>Viruses</taxon>
        <taxon>Duplodnaviria</taxon>
        <taxon>Heunggongvirae</taxon>
        <taxon>Uroviricota</taxon>
        <taxon>Caudoviricetes</taxon>
        <taxon>Pantevenvirales</taxon>
        <taxon>Straboviridae</taxon>
        <taxon>Twarogvirinae</taxon>
        <taxon>Lasallevirus</taxon>
        <taxon>Lasallevirus Acj61</taxon>
        <taxon>Acinetobacter virus Acj61</taxon>
    </lineage>
</organism>
<keyword evidence="2" id="KW-1185">Reference proteome</keyword>
<dbReference type="EMBL" id="GU911519">
    <property type="protein sequence ID" value="ADG36009.1"/>
    <property type="molecule type" value="Genomic_DNA"/>
</dbReference>
<dbReference type="Proteomes" id="UP000008730">
    <property type="component" value="Segment"/>
</dbReference>
<dbReference type="RefSeq" id="YP_004009661.1">
    <property type="nucleotide sequence ID" value="NC_014661.1"/>
</dbReference>
<accession>E5E425</accession>